<dbReference type="EMBL" id="JAAAXJ010000006">
    <property type="protein sequence ID" value="NBJ25461.1"/>
    <property type="molecule type" value="Genomic_DNA"/>
</dbReference>
<comment type="caution">
    <text evidence="1">The sequence shown here is derived from an EMBL/GenBank/DDBJ whole genome shotgun (WGS) entry which is preliminary data.</text>
</comment>
<sequence>MRLPKEQPRCPARLRKSQIGNGRQALADVIASDGCQHFAVKNGEALPLALTGFEEASHDLGRLRQSVHELADVAGLIAAFSKLP</sequence>
<name>A0ABW9Z3A3_9HYPH</name>
<dbReference type="Proteomes" id="UP000818323">
    <property type="component" value="Unassembled WGS sequence"/>
</dbReference>
<evidence type="ECO:0000313" key="1">
    <source>
        <dbReference type="EMBL" id="NBJ25461.1"/>
    </source>
</evidence>
<gene>
    <name evidence="1" type="ORF">GR303_13965</name>
</gene>
<proteinExistence type="predicted"/>
<evidence type="ECO:0000313" key="2">
    <source>
        <dbReference type="Proteomes" id="UP000818323"/>
    </source>
</evidence>
<reference evidence="1 2" key="1">
    <citation type="submission" date="2020-01" db="EMBL/GenBank/DDBJ databases">
        <title>Microvirga sp. nov., an arsenate reduction bacterium isolated from Tibet hotspring sediments.</title>
        <authorList>
            <person name="Yuan C.-G."/>
        </authorList>
    </citation>
    <scope>NUCLEOTIDE SEQUENCE [LARGE SCALE GENOMIC DNA]</scope>
    <source>
        <strain evidence="1 2">SYSU G3D203</strain>
    </source>
</reference>
<dbReference type="RefSeq" id="WP_161722852.1">
    <property type="nucleotide sequence ID" value="NZ_JAAAXI010000005.1"/>
</dbReference>
<protein>
    <submittedName>
        <fullName evidence="1">Uncharacterized protein</fullName>
    </submittedName>
</protein>
<keyword evidence="2" id="KW-1185">Reference proteome</keyword>
<accession>A0ABW9Z3A3</accession>
<organism evidence="1 2">
    <name type="scientific">Microvirga arsenatis</name>
    <dbReference type="NCBI Taxonomy" id="2692265"/>
    <lineage>
        <taxon>Bacteria</taxon>
        <taxon>Pseudomonadati</taxon>
        <taxon>Pseudomonadota</taxon>
        <taxon>Alphaproteobacteria</taxon>
        <taxon>Hyphomicrobiales</taxon>
        <taxon>Methylobacteriaceae</taxon>
        <taxon>Microvirga</taxon>
    </lineage>
</organism>